<evidence type="ECO:0000256" key="1">
    <source>
        <dbReference type="ARBA" id="ARBA00010554"/>
    </source>
</evidence>
<dbReference type="SUPFAM" id="SSF54913">
    <property type="entry name" value="GlnB-like"/>
    <property type="match status" value="1"/>
</dbReference>
<proteinExistence type="inferred from homology"/>
<protein>
    <submittedName>
        <fullName evidence="2">DUF190 domain-containing protein</fullName>
    </submittedName>
</protein>
<evidence type="ECO:0000313" key="2">
    <source>
        <dbReference type="EMBL" id="MEK8088204.1"/>
    </source>
</evidence>
<dbReference type="InterPro" id="IPR003793">
    <property type="entry name" value="UPF0166"/>
</dbReference>
<comment type="caution">
    <text evidence="2">The sequence shown here is derived from an EMBL/GenBank/DDBJ whole genome shotgun (WGS) entry which is preliminary data.</text>
</comment>
<comment type="similarity">
    <text evidence="1">Belongs to the UPF0166 family.</text>
</comment>
<dbReference type="InterPro" id="IPR015867">
    <property type="entry name" value="N-reg_PII/ATP_PRibTrfase_C"/>
</dbReference>
<dbReference type="Pfam" id="PF02641">
    <property type="entry name" value="DUF190"/>
    <property type="match status" value="1"/>
</dbReference>
<dbReference type="PANTHER" id="PTHR35983">
    <property type="entry name" value="UPF0166 PROTEIN TM_0021"/>
    <property type="match status" value="1"/>
</dbReference>
<dbReference type="Proteomes" id="UP001446205">
    <property type="component" value="Unassembled WGS sequence"/>
</dbReference>
<keyword evidence="3" id="KW-1185">Reference proteome</keyword>
<gene>
    <name evidence="2" type="ORF">WOB96_00345</name>
</gene>
<dbReference type="PANTHER" id="PTHR35983:SF1">
    <property type="entry name" value="UPF0166 PROTEIN TM_0021"/>
    <property type="match status" value="1"/>
</dbReference>
<sequence length="105" mass="11971">MDKPVRFVRIYFSETDRGPRGTLKEYLFEHLRRTHQVHGVTVFRGIAGFGQSGESHASDLLRLSADLPLVLEFFDAPERVEAALQDIRPLIKPGHMVSWDAFCNC</sequence>
<evidence type="ECO:0000313" key="3">
    <source>
        <dbReference type="Proteomes" id="UP001446205"/>
    </source>
</evidence>
<reference evidence="2 3" key="1">
    <citation type="submission" date="2024-04" db="EMBL/GenBank/DDBJ databases">
        <authorList>
            <person name="Abashina T."/>
            <person name="Shaikin A."/>
        </authorList>
    </citation>
    <scope>NUCLEOTIDE SEQUENCE [LARGE SCALE GENOMIC DNA]</scope>
    <source>
        <strain evidence="2 3">AAFK</strain>
    </source>
</reference>
<dbReference type="Gene3D" id="3.30.70.120">
    <property type="match status" value="1"/>
</dbReference>
<accession>A0ABU9D3Q8</accession>
<dbReference type="RefSeq" id="WP_341369270.1">
    <property type="nucleotide sequence ID" value="NZ_JBBPCO010000001.1"/>
</dbReference>
<dbReference type="InterPro" id="IPR011322">
    <property type="entry name" value="N-reg_PII-like_a/b"/>
</dbReference>
<dbReference type="EMBL" id="JBBPCO010000001">
    <property type="protein sequence ID" value="MEK8088204.1"/>
    <property type="molecule type" value="Genomic_DNA"/>
</dbReference>
<organism evidence="2 3">
    <name type="scientific">Thermithiobacillus plumbiphilus</name>
    <dbReference type="NCBI Taxonomy" id="1729899"/>
    <lineage>
        <taxon>Bacteria</taxon>
        <taxon>Pseudomonadati</taxon>
        <taxon>Pseudomonadota</taxon>
        <taxon>Acidithiobacillia</taxon>
        <taxon>Acidithiobacillales</taxon>
        <taxon>Thermithiobacillaceae</taxon>
        <taxon>Thermithiobacillus</taxon>
    </lineage>
</organism>
<name>A0ABU9D3Q8_9PROT</name>